<evidence type="ECO:0000313" key="4">
    <source>
        <dbReference type="Proteomes" id="UP000249363"/>
    </source>
</evidence>
<dbReference type="Proteomes" id="UP000249363">
    <property type="component" value="Unassembled WGS sequence"/>
</dbReference>
<dbReference type="GeneID" id="63796792"/>
<dbReference type="Gene3D" id="3.90.1640.10">
    <property type="entry name" value="inorganic pyrophosphatase (n-terminal core)"/>
    <property type="match status" value="1"/>
</dbReference>
<dbReference type="Gene3D" id="3.10.310.20">
    <property type="entry name" value="DHHA2 domain"/>
    <property type="match status" value="1"/>
</dbReference>
<comment type="caution">
    <text evidence="3">The sequence shown here is derived from an EMBL/GenBank/DDBJ whole genome shotgun (WGS) entry which is preliminary data.</text>
</comment>
<dbReference type="SMART" id="SM01131">
    <property type="entry name" value="DHHA2"/>
    <property type="match status" value="1"/>
</dbReference>
<feature type="region of interest" description="Disordered" evidence="1">
    <location>
        <begin position="113"/>
        <end position="132"/>
    </location>
</feature>
<dbReference type="OrthoDB" id="374045at2759"/>
<sequence length="513" mass="56806">MPPDLPLNLGPSSLSPPGLLPFLKQARSPFLPTIRNGTTTHSPIYVLGNQSADLDSIISAILYSYFFSRGGNGDSEKRRYVPLVNLPDVPSGPELRRLRPEFACALELSVSSSSSSSTLPMQKKTGSDKDGEDGIVKLLREHIITVADLREGLLSSRDETEKGEKLELDCVMVDWNNLPHKPSQPQQEGKGSIDGLSDLVTFAVKGCIDHRPDEGFVPPLERLPPGNPRVIVSGPGSCTSLIVREIRERGLWPSFSAVDGERQKQEQAHHAGGEEGKWEVQLAKLALASILIDTTNLTAEGKVTDVDRDAVSFLTERISSLSSGGSGEWDRTAYFEQIQYAKAHSLDWLTVDEILGRDYKDWTESTPSAQKMVIGIASVVRPLKWIIQKARDEDDDSTKTENGELKSFLESLKKFALERRLDVISVMTAFNADDGEGGQFARQLLVWGLKDDHNDKLAKFAETSKEQLRLQKWNDFPFAGTDEYAGGLYIWQQGNVSQSRKQVAPLLREAFTR</sequence>
<gene>
    <name evidence="3" type="ORF">BHQ10_007577</name>
</gene>
<accession>A0A364L6X1</accession>
<evidence type="ECO:0000256" key="1">
    <source>
        <dbReference type="SAM" id="MobiDB-lite"/>
    </source>
</evidence>
<dbReference type="InterPro" id="IPR038222">
    <property type="entry name" value="DHHA2_dom_sf"/>
</dbReference>
<proteinExistence type="predicted"/>
<dbReference type="InterPro" id="IPR038763">
    <property type="entry name" value="DHH_sf"/>
</dbReference>
<keyword evidence="4" id="KW-1185">Reference proteome</keyword>
<organism evidence="3 4">
    <name type="scientific">Talaromyces amestolkiae</name>
    <dbReference type="NCBI Taxonomy" id="1196081"/>
    <lineage>
        <taxon>Eukaryota</taxon>
        <taxon>Fungi</taxon>
        <taxon>Dikarya</taxon>
        <taxon>Ascomycota</taxon>
        <taxon>Pezizomycotina</taxon>
        <taxon>Eurotiomycetes</taxon>
        <taxon>Eurotiomycetidae</taxon>
        <taxon>Eurotiales</taxon>
        <taxon>Trichocomaceae</taxon>
        <taxon>Talaromyces</taxon>
        <taxon>Talaromyces sect. Talaromyces</taxon>
    </lineage>
</organism>
<evidence type="ECO:0000313" key="3">
    <source>
        <dbReference type="EMBL" id="RAO71565.1"/>
    </source>
</evidence>
<dbReference type="STRING" id="1196081.A0A364L6X1"/>
<dbReference type="Pfam" id="PF02833">
    <property type="entry name" value="DHHA2"/>
    <property type="match status" value="1"/>
</dbReference>
<dbReference type="RefSeq" id="XP_040736080.1">
    <property type="nucleotide sequence ID" value="XM_040880287.1"/>
</dbReference>
<reference evidence="3 4" key="1">
    <citation type="journal article" date="2017" name="Biotechnol. Biofuels">
        <title>Differential beta-glucosidase expression as a function of carbon source availability in Talaromyces amestolkiae: a genomic and proteomic approach.</title>
        <authorList>
            <person name="de Eugenio L.I."/>
            <person name="Mendez-Liter J.A."/>
            <person name="Nieto-Dominguez M."/>
            <person name="Alonso L."/>
            <person name="Gil-Munoz J."/>
            <person name="Barriuso J."/>
            <person name="Prieto A."/>
            <person name="Martinez M.J."/>
        </authorList>
    </citation>
    <scope>NUCLEOTIDE SEQUENCE [LARGE SCALE GENOMIC DNA]</scope>
    <source>
        <strain evidence="3 4">CIB</strain>
    </source>
</reference>
<evidence type="ECO:0000259" key="2">
    <source>
        <dbReference type="SMART" id="SM01131"/>
    </source>
</evidence>
<dbReference type="GO" id="GO:0005737">
    <property type="term" value="C:cytoplasm"/>
    <property type="evidence" value="ECO:0007669"/>
    <property type="project" value="InterPro"/>
</dbReference>
<name>A0A364L6X1_TALAM</name>
<dbReference type="PANTHER" id="PTHR12112">
    <property type="entry name" value="BNIP - RELATED"/>
    <property type="match status" value="1"/>
</dbReference>
<dbReference type="AlphaFoldDB" id="A0A364L6X1"/>
<feature type="domain" description="DHHA2" evidence="2">
    <location>
        <begin position="335"/>
        <end position="511"/>
    </location>
</feature>
<dbReference type="GO" id="GO:0004309">
    <property type="term" value="F:exopolyphosphatase activity"/>
    <property type="evidence" value="ECO:0007669"/>
    <property type="project" value="TreeGrafter"/>
</dbReference>
<dbReference type="EMBL" id="MIKG01000016">
    <property type="protein sequence ID" value="RAO71565.1"/>
    <property type="molecule type" value="Genomic_DNA"/>
</dbReference>
<protein>
    <recommendedName>
        <fullName evidence="2">DHHA2 domain-containing protein</fullName>
    </recommendedName>
</protein>
<dbReference type="SUPFAM" id="SSF64182">
    <property type="entry name" value="DHH phosphoesterases"/>
    <property type="match status" value="1"/>
</dbReference>
<dbReference type="InterPro" id="IPR004097">
    <property type="entry name" value="DHHA2"/>
</dbReference>
<dbReference type="PANTHER" id="PTHR12112:SF39">
    <property type="entry name" value="EG:152A3.5 PROTEIN (FBGN0003116_PN PROTEIN)"/>
    <property type="match status" value="1"/>
</dbReference>